<sequence>MRGMVGERICGMGKRTQGSTQH</sequence>
<accession>A0A5E7YT13</accession>
<evidence type="ECO:0000256" key="1">
    <source>
        <dbReference type="SAM" id="MobiDB-lite"/>
    </source>
</evidence>
<protein>
    <submittedName>
        <fullName evidence="2">Uncharacterized protein</fullName>
    </submittedName>
</protein>
<dbReference type="EMBL" id="CABVLI010000033">
    <property type="protein sequence ID" value="VVT09980.1"/>
    <property type="molecule type" value="Genomic_DNA"/>
</dbReference>
<evidence type="ECO:0000313" key="2">
    <source>
        <dbReference type="EMBL" id="VVT09980.1"/>
    </source>
</evidence>
<feature type="region of interest" description="Disordered" evidence="1">
    <location>
        <begin position="1"/>
        <end position="22"/>
    </location>
</feature>
<organism evidence="2 3">
    <name type="scientific">Sphingomonas aurantiaca</name>
    <dbReference type="NCBI Taxonomy" id="185949"/>
    <lineage>
        <taxon>Bacteria</taxon>
        <taxon>Pseudomonadati</taxon>
        <taxon>Pseudomonadota</taxon>
        <taxon>Alphaproteobacteria</taxon>
        <taxon>Sphingomonadales</taxon>
        <taxon>Sphingomonadaceae</taxon>
        <taxon>Sphingomonas</taxon>
    </lineage>
</organism>
<dbReference type="Proteomes" id="UP000326857">
    <property type="component" value="Unassembled WGS sequence"/>
</dbReference>
<evidence type="ECO:0000313" key="3">
    <source>
        <dbReference type="Proteomes" id="UP000326857"/>
    </source>
</evidence>
<gene>
    <name evidence="2" type="ORF">SPHINGO391_390375</name>
</gene>
<name>A0A5E7YT13_9SPHN</name>
<dbReference type="AlphaFoldDB" id="A0A5E7YT13"/>
<proteinExistence type="predicted"/>
<reference evidence="2 3" key="1">
    <citation type="submission" date="2019-09" db="EMBL/GenBank/DDBJ databases">
        <authorList>
            <person name="Dittami M. S."/>
        </authorList>
    </citation>
    <scope>NUCLEOTIDE SEQUENCE [LARGE SCALE GENOMIC DNA]</scope>
    <source>
        <strain evidence="2">SPHINGO391</strain>
    </source>
</reference>